<dbReference type="RefSeq" id="WP_079690147.1">
    <property type="nucleotide sequence ID" value="NZ_FUZU01000005.1"/>
</dbReference>
<dbReference type="Pfam" id="PF22571">
    <property type="entry name" value="LiaI-LiaF-TM_PspC"/>
    <property type="match status" value="1"/>
</dbReference>
<evidence type="ECO:0000259" key="7">
    <source>
        <dbReference type="Pfam" id="PF04024"/>
    </source>
</evidence>
<dbReference type="PANTHER" id="PTHR33885">
    <property type="entry name" value="PHAGE SHOCK PROTEIN C"/>
    <property type="match status" value="1"/>
</dbReference>
<feature type="domain" description="Putative auto-transporter adhesin head GIN" evidence="8">
    <location>
        <begin position="609"/>
        <end position="796"/>
    </location>
</feature>
<dbReference type="Gene3D" id="2.160.20.120">
    <property type="match status" value="1"/>
</dbReference>
<feature type="domain" description="PspC-related ToastRack" evidence="10">
    <location>
        <begin position="487"/>
        <end position="590"/>
    </location>
</feature>
<dbReference type="GO" id="GO:0005886">
    <property type="term" value="C:plasma membrane"/>
    <property type="evidence" value="ECO:0007669"/>
    <property type="project" value="UniProtKB-SubCell"/>
</dbReference>
<dbReference type="STRING" id="688867.SAMN05660236_5651"/>
<dbReference type="EMBL" id="FUZU01000005">
    <property type="protein sequence ID" value="SKC88670.1"/>
    <property type="molecule type" value="Genomic_DNA"/>
</dbReference>
<evidence type="ECO:0000256" key="2">
    <source>
        <dbReference type="ARBA" id="ARBA00022475"/>
    </source>
</evidence>
<comment type="subcellular location">
    <subcellularLocation>
        <location evidence="1">Cell membrane</location>
        <topology evidence="1">Single-pass membrane protein</topology>
    </subcellularLocation>
</comment>
<evidence type="ECO:0000256" key="6">
    <source>
        <dbReference type="SAM" id="Phobius"/>
    </source>
</evidence>
<evidence type="ECO:0000259" key="10">
    <source>
        <dbReference type="Pfam" id="PF22744"/>
    </source>
</evidence>
<feature type="transmembrane region" description="Helical" evidence="6">
    <location>
        <begin position="320"/>
        <end position="338"/>
    </location>
</feature>
<keyword evidence="5 6" id="KW-0472">Membrane</keyword>
<dbReference type="InterPro" id="IPR054321">
    <property type="entry name" value="PspC-rel_TM"/>
</dbReference>
<dbReference type="InterPro" id="IPR021255">
    <property type="entry name" value="DUF2807"/>
</dbReference>
<dbReference type="Pfam" id="PF22744">
    <property type="entry name" value="Toast-rack_PspC-Cterm"/>
    <property type="match status" value="1"/>
</dbReference>
<reference evidence="11 12" key="1">
    <citation type="submission" date="2017-02" db="EMBL/GenBank/DDBJ databases">
        <authorList>
            <person name="Peterson S.W."/>
        </authorList>
    </citation>
    <scope>NUCLEOTIDE SEQUENCE [LARGE SCALE GENOMIC DNA]</scope>
    <source>
        <strain evidence="11 12">DSM 25262</strain>
    </source>
</reference>
<feature type="transmembrane region" description="Helical" evidence="6">
    <location>
        <begin position="345"/>
        <end position="362"/>
    </location>
</feature>
<sequence>MKKNISINISGIIFHIEEDGYDNLRKYLDSINKYFSSFEDSSEIMADIESRIAEIFLSKLNEGKQVITSEDVNTLITTMGSVSDFKAAEDQEFTPGAAPKQATNNTYTETTTEDTSYTGQSSYKTFTPSRQLMRDQQRKILGGVCAGLGNYFNIDPLWIRLFFAVLAFAYGVTIVVYLVMWIVVPGSYTLEEPTVDKKMYRDPERKVLGGVSAGVASYFGVDVVVIRLLFVIFSIVGGLGLLLYIVLWIALPEAKTLTDRMQMQGEPVTLSNIESTIKKNLNVDPNKEESATTKILLFPFRLIGMILSALAKVIGPLVEALRILIGIFIAFLGISLAFSVLVMGGIALGIFSGTAFSLPWMVQGDNFGMPVDALTRAFPGWIALAGFIACLIPSILILLLGISIIAKRIIFGAAAGWTLFVLFFVSVIMLGIGIPRIAYAFKENGSYKIENTYHVTGKKAILKLNQTGMDDYDQTSLSLRGYDGRDIKLVQDFQAQGSTRQKAIENARMVDYSVLIQDSIFTFDSNIQFKKDAVFRGQRLVMTLYIPYDFPFTMTEDISRFITQYVDGDYLDGETWRMTPKGLDCLTCPVAEGDPETREETSDQYGLKDFDEVEVNGIFDVRITSGNEYAVELTGPENEKEKYKIELQGSTLVIDFNDDRGINWSKDFLDIDRIKINITMPKLEKIKAKGAGKISFTEFKSADLDIDLVGAVDVTGEAEAEDVTLHLSGASKLTLEGSANTMDATIQGASSLRAYSFEVRNAIVEVNGASSAKVNVTEHLEMEEGIASDIDYRGHPDVTKRDR</sequence>
<keyword evidence="3 6" id="KW-0812">Transmembrane</keyword>
<protein>
    <submittedName>
        <fullName evidence="11">Phage shock protein C (PspC) family protein</fullName>
    </submittedName>
</protein>
<feature type="domain" description="PspC-related transmembrane region" evidence="9">
    <location>
        <begin position="295"/>
        <end position="440"/>
    </location>
</feature>
<accession>A0A1T5MKC1</accession>
<keyword evidence="12" id="KW-1185">Reference proteome</keyword>
<feature type="transmembrane region" description="Helical" evidence="6">
    <location>
        <begin position="224"/>
        <end position="251"/>
    </location>
</feature>
<dbReference type="Pfam" id="PF04024">
    <property type="entry name" value="PspC"/>
    <property type="match status" value="2"/>
</dbReference>
<evidence type="ECO:0000259" key="8">
    <source>
        <dbReference type="Pfam" id="PF10988"/>
    </source>
</evidence>
<dbReference type="AlphaFoldDB" id="A0A1T5MKC1"/>
<keyword evidence="2" id="KW-1003">Cell membrane</keyword>
<proteinExistence type="predicted"/>
<feature type="transmembrane region" description="Helical" evidence="6">
    <location>
        <begin position="295"/>
        <end position="314"/>
    </location>
</feature>
<evidence type="ECO:0000256" key="3">
    <source>
        <dbReference type="ARBA" id="ARBA00022692"/>
    </source>
</evidence>
<evidence type="ECO:0000256" key="5">
    <source>
        <dbReference type="ARBA" id="ARBA00023136"/>
    </source>
</evidence>
<feature type="transmembrane region" description="Helical" evidence="6">
    <location>
        <begin position="161"/>
        <end position="184"/>
    </location>
</feature>
<evidence type="ECO:0000313" key="11">
    <source>
        <dbReference type="EMBL" id="SKC88670.1"/>
    </source>
</evidence>
<dbReference type="InterPro" id="IPR052027">
    <property type="entry name" value="PspC"/>
</dbReference>
<feature type="transmembrane region" description="Helical" evidence="6">
    <location>
        <begin position="382"/>
        <end position="402"/>
    </location>
</feature>
<evidence type="ECO:0000256" key="4">
    <source>
        <dbReference type="ARBA" id="ARBA00022989"/>
    </source>
</evidence>
<dbReference type="Pfam" id="PF10988">
    <property type="entry name" value="DUF2807"/>
    <property type="match status" value="1"/>
</dbReference>
<feature type="domain" description="Phage shock protein PspC N-terminal" evidence="7">
    <location>
        <begin position="130"/>
        <end position="185"/>
    </location>
</feature>
<dbReference type="InterPro" id="IPR007168">
    <property type="entry name" value="Phageshock_PspC_N"/>
</dbReference>
<dbReference type="InterPro" id="IPR054319">
    <property type="entry name" value="PspC-rel_ToastRack"/>
</dbReference>
<organism evidence="11 12">
    <name type="scientific">Ohtaekwangia koreensis</name>
    <dbReference type="NCBI Taxonomy" id="688867"/>
    <lineage>
        <taxon>Bacteria</taxon>
        <taxon>Pseudomonadati</taxon>
        <taxon>Bacteroidota</taxon>
        <taxon>Cytophagia</taxon>
        <taxon>Cytophagales</taxon>
        <taxon>Fulvivirgaceae</taxon>
        <taxon>Ohtaekwangia</taxon>
    </lineage>
</organism>
<dbReference type="Proteomes" id="UP000190961">
    <property type="component" value="Unassembled WGS sequence"/>
</dbReference>
<feature type="domain" description="Phage shock protein PspC N-terminal" evidence="7">
    <location>
        <begin position="197"/>
        <end position="254"/>
    </location>
</feature>
<evidence type="ECO:0000256" key="1">
    <source>
        <dbReference type="ARBA" id="ARBA00004162"/>
    </source>
</evidence>
<dbReference type="OrthoDB" id="5772680at2"/>
<dbReference type="PANTHER" id="PTHR33885:SF3">
    <property type="entry name" value="PHAGE SHOCK PROTEIN C"/>
    <property type="match status" value="1"/>
</dbReference>
<feature type="transmembrane region" description="Helical" evidence="6">
    <location>
        <begin position="409"/>
        <end position="434"/>
    </location>
</feature>
<name>A0A1T5MKC1_9BACT</name>
<gene>
    <name evidence="11" type="ORF">SAMN05660236_5651</name>
</gene>
<evidence type="ECO:0000259" key="9">
    <source>
        <dbReference type="Pfam" id="PF22571"/>
    </source>
</evidence>
<keyword evidence="4 6" id="KW-1133">Transmembrane helix</keyword>
<evidence type="ECO:0000313" key="12">
    <source>
        <dbReference type="Proteomes" id="UP000190961"/>
    </source>
</evidence>